<gene>
    <name evidence="5" type="primary">clpB_1</name>
    <name evidence="5" type="ORF">NCTC12157_03841</name>
</gene>
<dbReference type="Pfam" id="PF07724">
    <property type="entry name" value="AAA_2"/>
    <property type="match status" value="1"/>
</dbReference>
<dbReference type="GO" id="GO:0034605">
    <property type="term" value="P:cellular response to heat"/>
    <property type="evidence" value="ECO:0007669"/>
    <property type="project" value="TreeGrafter"/>
</dbReference>
<evidence type="ECO:0000313" key="5">
    <source>
        <dbReference type="EMBL" id="STQ46078.1"/>
    </source>
</evidence>
<proteinExistence type="inferred from homology"/>
<evidence type="ECO:0000256" key="2">
    <source>
        <dbReference type="ARBA" id="ARBA00022741"/>
    </source>
</evidence>
<dbReference type="InterPro" id="IPR050130">
    <property type="entry name" value="ClpA_ClpB"/>
</dbReference>
<evidence type="ECO:0000313" key="6">
    <source>
        <dbReference type="Proteomes" id="UP000254304"/>
    </source>
</evidence>
<reference evidence="5 6" key="1">
    <citation type="submission" date="2018-06" db="EMBL/GenBank/DDBJ databases">
        <authorList>
            <consortium name="Pathogen Informatics"/>
            <person name="Doyle S."/>
        </authorList>
    </citation>
    <scope>NUCLEOTIDE SEQUENCE [LARGE SCALE GENOMIC DNA]</scope>
    <source>
        <strain evidence="5 6">NCTC12157</strain>
    </source>
</reference>
<feature type="domain" description="Clp ATPase C-terminal" evidence="4">
    <location>
        <begin position="76"/>
        <end position="165"/>
    </location>
</feature>
<dbReference type="FunFam" id="1.10.8.60:FF:000017">
    <property type="entry name" value="ATP-dependent chaperone ClpB"/>
    <property type="match status" value="1"/>
</dbReference>
<dbReference type="EMBL" id="UGGO01000001">
    <property type="protein sequence ID" value="STQ46078.1"/>
    <property type="molecule type" value="Genomic_DNA"/>
</dbReference>
<dbReference type="PANTHER" id="PTHR11638:SF18">
    <property type="entry name" value="HEAT SHOCK PROTEIN 104"/>
    <property type="match status" value="1"/>
</dbReference>
<dbReference type="AlphaFoldDB" id="A0A377NH19"/>
<dbReference type="SMART" id="SM01086">
    <property type="entry name" value="ClpB_D2-small"/>
    <property type="match status" value="1"/>
</dbReference>
<evidence type="ECO:0000259" key="4">
    <source>
        <dbReference type="SMART" id="SM01086"/>
    </source>
</evidence>
<keyword evidence="5" id="KW-0346">Stress response</keyword>
<protein>
    <submittedName>
        <fullName evidence="5">Heat shock protein F84.1</fullName>
    </submittedName>
</protein>
<dbReference type="PANTHER" id="PTHR11638">
    <property type="entry name" value="ATP-DEPENDENT CLP PROTEASE"/>
    <property type="match status" value="1"/>
</dbReference>
<dbReference type="GO" id="GO:0005524">
    <property type="term" value="F:ATP binding"/>
    <property type="evidence" value="ECO:0007669"/>
    <property type="project" value="UniProtKB-KW"/>
</dbReference>
<accession>A0A377NH19</accession>
<dbReference type="SUPFAM" id="SSF52540">
    <property type="entry name" value="P-loop containing nucleoside triphosphate hydrolases"/>
    <property type="match status" value="1"/>
</dbReference>
<dbReference type="Gene3D" id="1.10.8.60">
    <property type="match status" value="1"/>
</dbReference>
<keyword evidence="3" id="KW-0067">ATP-binding</keyword>
<evidence type="ECO:0000256" key="3">
    <source>
        <dbReference type="ARBA" id="ARBA00022840"/>
    </source>
</evidence>
<keyword evidence="2" id="KW-0547">Nucleotide-binding</keyword>
<dbReference type="Gene3D" id="3.40.50.300">
    <property type="entry name" value="P-loop containing nucleotide triphosphate hydrolases"/>
    <property type="match status" value="1"/>
</dbReference>
<dbReference type="GO" id="GO:0005737">
    <property type="term" value="C:cytoplasm"/>
    <property type="evidence" value="ECO:0007669"/>
    <property type="project" value="TreeGrafter"/>
</dbReference>
<dbReference type="InterPro" id="IPR019489">
    <property type="entry name" value="Clp_ATPase_C"/>
</dbReference>
<evidence type="ECO:0000256" key="1">
    <source>
        <dbReference type="ARBA" id="ARBA00008675"/>
    </source>
</evidence>
<comment type="similarity">
    <text evidence="1">Belongs to the ClpA/ClpB family.</text>
</comment>
<organism evidence="5 6">
    <name type="scientific">Ewingella americana</name>
    <dbReference type="NCBI Taxonomy" id="41202"/>
    <lineage>
        <taxon>Bacteria</taxon>
        <taxon>Pseudomonadati</taxon>
        <taxon>Pseudomonadota</taxon>
        <taxon>Gammaproteobacteria</taxon>
        <taxon>Enterobacterales</taxon>
        <taxon>Yersiniaceae</taxon>
        <taxon>Ewingella</taxon>
    </lineage>
</organism>
<sequence length="167" mass="18783">MQVLDDGRLTDGQGRTVDFRNTVVIMTSNLGSDLIQQHFGQATYAQMKESVMEVVTHNFRPEFINRIDEVVVFHPLGHAHIKNIAKIQLERLHKRLEEHGYTATLTDAALELLGNTGFDPVYGARPLKRAIQQEIENPLAQQILSGKLIPGKPITIDVENDHIVARQ</sequence>
<dbReference type="GO" id="GO:0016887">
    <property type="term" value="F:ATP hydrolysis activity"/>
    <property type="evidence" value="ECO:0007669"/>
    <property type="project" value="InterPro"/>
</dbReference>
<dbReference type="Proteomes" id="UP000254304">
    <property type="component" value="Unassembled WGS sequence"/>
</dbReference>
<dbReference type="InterPro" id="IPR027417">
    <property type="entry name" value="P-loop_NTPase"/>
</dbReference>
<dbReference type="Pfam" id="PF10431">
    <property type="entry name" value="ClpB_D2-small"/>
    <property type="match status" value="1"/>
</dbReference>
<name>A0A377NH19_9GAMM</name>
<dbReference type="InterPro" id="IPR003959">
    <property type="entry name" value="ATPase_AAA_core"/>
</dbReference>